<evidence type="ECO:0000256" key="5">
    <source>
        <dbReference type="ARBA" id="ARBA00023235"/>
    </source>
</evidence>
<accession>A0AAN7QAC3</accession>
<evidence type="ECO:0000313" key="15">
    <source>
        <dbReference type="Proteomes" id="UP001309876"/>
    </source>
</evidence>
<dbReference type="EC" id="5.3.2.1" evidence="9"/>
<sequence length="364" mass="40399">MPSDEQSATIEQPGNDTPSTLANGTPSTASRIKPAPVENAFPTPPRRNPSRASGGPVEGRRSPVPGLLFGISKSSPAVKEYKSQEILRSSVSRAHNSGLSSSNELEKSWRSGQVSKKNSQFFGQAFAIREPYYSAKERVTRDSLIVVEFQYNCCVRLGQSWLVTAKFCEQLDTEQSFLNDFLMTLSEIYHKPTNNIMIVARPNVHIMMAASTEPAYLVTITALPSEIAATKNLRTVMIVQDFLAEALQIPVNRGIIKFHPVQEDELGSNKTTVKDDIEVLQAEDKRSQSVLSRQSNRTKRGSTMPSMAENFGDMEQSRSQTPILPATNPFECEDEKETEKPQRTFSSAGGIMRGKKSLMSFWKK</sequence>
<evidence type="ECO:0000256" key="1">
    <source>
        <dbReference type="ARBA" id="ARBA00004613"/>
    </source>
</evidence>
<dbReference type="GO" id="GO:0005576">
    <property type="term" value="C:extracellular region"/>
    <property type="evidence" value="ECO:0007669"/>
    <property type="project" value="UniProtKB-SubCell"/>
</dbReference>
<evidence type="ECO:0000256" key="7">
    <source>
        <dbReference type="ARBA" id="ARBA00036823"/>
    </source>
</evidence>
<evidence type="ECO:0000256" key="12">
    <source>
        <dbReference type="ARBA" id="ARBA00042730"/>
    </source>
</evidence>
<feature type="compositionally biased region" description="Polar residues" evidence="13">
    <location>
        <begin position="288"/>
        <end position="305"/>
    </location>
</feature>
<feature type="compositionally biased region" description="Polar residues" evidence="13">
    <location>
        <begin position="1"/>
        <end position="30"/>
    </location>
</feature>
<protein>
    <recommendedName>
        <fullName evidence="12">L-dopachrome isomerase</fullName>
        <ecNumber evidence="9">5.3.2.1</ecNumber>
        <ecNumber evidence="8">5.3.3.12</ecNumber>
    </recommendedName>
    <alternativeName>
        <fullName evidence="10">L-dopachrome tautomerase</fullName>
    </alternativeName>
    <alternativeName>
        <fullName evidence="11">Phenylpyruvate tautomerase</fullName>
    </alternativeName>
</protein>
<dbReference type="Proteomes" id="UP001309876">
    <property type="component" value="Unassembled WGS sequence"/>
</dbReference>
<dbReference type="GO" id="GO:0004167">
    <property type="term" value="F:dopachrome isomerase activity"/>
    <property type="evidence" value="ECO:0007669"/>
    <property type="project" value="UniProtKB-EC"/>
</dbReference>
<name>A0AAN7QAC3_9EURO</name>
<evidence type="ECO:0000256" key="10">
    <source>
        <dbReference type="ARBA" id="ARBA00041631"/>
    </source>
</evidence>
<evidence type="ECO:0000256" key="13">
    <source>
        <dbReference type="SAM" id="MobiDB-lite"/>
    </source>
</evidence>
<evidence type="ECO:0000256" key="11">
    <source>
        <dbReference type="ARBA" id="ARBA00041912"/>
    </source>
</evidence>
<comment type="caution">
    <text evidence="14">The sequence shown here is derived from an EMBL/GenBank/DDBJ whole genome shotgun (WGS) entry which is preliminary data.</text>
</comment>
<evidence type="ECO:0000256" key="8">
    <source>
        <dbReference type="ARBA" id="ARBA00038932"/>
    </source>
</evidence>
<evidence type="ECO:0000313" key="14">
    <source>
        <dbReference type="EMBL" id="KAK5080391.1"/>
    </source>
</evidence>
<keyword evidence="5" id="KW-0413">Isomerase</keyword>
<dbReference type="GO" id="GO:0050178">
    <property type="term" value="F:phenylpyruvate tautomerase activity"/>
    <property type="evidence" value="ECO:0007669"/>
    <property type="project" value="UniProtKB-EC"/>
</dbReference>
<comment type="catalytic activity">
    <reaction evidence="6">
        <text>3-phenylpyruvate = enol-phenylpyruvate</text>
        <dbReference type="Rhea" id="RHEA:17097"/>
        <dbReference type="ChEBI" id="CHEBI:16815"/>
        <dbReference type="ChEBI" id="CHEBI:18005"/>
        <dbReference type="EC" id="5.3.2.1"/>
    </reaction>
</comment>
<reference evidence="14 15" key="1">
    <citation type="submission" date="2023-08" db="EMBL/GenBank/DDBJ databases">
        <title>Black Yeasts Isolated from many extreme environments.</title>
        <authorList>
            <person name="Coleine C."/>
            <person name="Stajich J.E."/>
            <person name="Selbmann L."/>
        </authorList>
    </citation>
    <scope>NUCLEOTIDE SEQUENCE [LARGE SCALE GENOMIC DNA]</scope>
    <source>
        <strain evidence="14 15">CCFEE 5910</strain>
    </source>
</reference>
<comment type="catalytic activity">
    <reaction evidence="7">
        <text>L-dopachrome = 5,6-dihydroxyindole-2-carboxylate</text>
        <dbReference type="Rhea" id="RHEA:13041"/>
        <dbReference type="ChEBI" id="CHEBI:16875"/>
        <dbReference type="ChEBI" id="CHEBI:57509"/>
        <dbReference type="EC" id="5.3.3.12"/>
    </reaction>
</comment>
<feature type="region of interest" description="Disordered" evidence="13">
    <location>
        <begin position="284"/>
        <end position="351"/>
    </location>
</feature>
<dbReference type="PANTHER" id="PTHR11954">
    <property type="entry name" value="D-DOPACHROME DECARBOXYLASE"/>
    <property type="match status" value="1"/>
</dbReference>
<gene>
    <name evidence="14" type="ORF">LTR05_008640</name>
</gene>
<evidence type="ECO:0000256" key="2">
    <source>
        <dbReference type="ARBA" id="ARBA00005851"/>
    </source>
</evidence>
<dbReference type="InterPro" id="IPR001398">
    <property type="entry name" value="Macrophage_inhib_fac"/>
</dbReference>
<dbReference type="AlphaFoldDB" id="A0AAN7QAC3"/>
<organism evidence="14 15">
    <name type="scientific">Lithohypha guttulata</name>
    <dbReference type="NCBI Taxonomy" id="1690604"/>
    <lineage>
        <taxon>Eukaryota</taxon>
        <taxon>Fungi</taxon>
        <taxon>Dikarya</taxon>
        <taxon>Ascomycota</taxon>
        <taxon>Pezizomycotina</taxon>
        <taxon>Eurotiomycetes</taxon>
        <taxon>Chaetothyriomycetidae</taxon>
        <taxon>Chaetothyriales</taxon>
        <taxon>Trichomeriaceae</taxon>
        <taxon>Lithohypha</taxon>
    </lineage>
</organism>
<comment type="similarity">
    <text evidence="2">Belongs to the MIF family.</text>
</comment>
<evidence type="ECO:0000256" key="9">
    <source>
        <dbReference type="ARBA" id="ARBA00039086"/>
    </source>
</evidence>
<comment type="subcellular location">
    <subcellularLocation>
        <location evidence="1">Secreted</location>
    </subcellularLocation>
</comment>
<dbReference type="SUPFAM" id="SSF55331">
    <property type="entry name" value="Tautomerase/MIF"/>
    <property type="match status" value="1"/>
</dbReference>
<dbReference type="Pfam" id="PF01187">
    <property type="entry name" value="MIF"/>
    <property type="match status" value="1"/>
</dbReference>
<feature type="region of interest" description="Disordered" evidence="13">
    <location>
        <begin position="1"/>
        <end position="69"/>
    </location>
</feature>
<keyword evidence="4" id="KW-0964">Secreted</keyword>
<dbReference type="PANTHER" id="PTHR11954:SF6">
    <property type="entry name" value="MACROPHAGE MIGRATION INHIBITORY FACTOR"/>
    <property type="match status" value="1"/>
</dbReference>
<evidence type="ECO:0000256" key="4">
    <source>
        <dbReference type="ARBA" id="ARBA00022525"/>
    </source>
</evidence>
<dbReference type="EMBL" id="JAVRRJ010000015">
    <property type="protein sequence ID" value="KAK5080391.1"/>
    <property type="molecule type" value="Genomic_DNA"/>
</dbReference>
<keyword evidence="15" id="KW-1185">Reference proteome</keyword>
<evidence type="ECO:0000256" key="6">
    <source>
        <dbReference type="ARBA" id="ARBA00036735"/>
    </source>
</evidence>
<keyword evidence="3" id="KW-0202">Cytokine</keyword>
<proteinExistence type="inferred from homology"/>
<dbReference type="EC" id="5.3.3.12" evidence="8"/>
<dbReference type="InterPro" id="IPR014347">
    <property type="entry name" value="Tautomerase/MIF_sf"/>
</dbReference>
<evidence type="ECO:0000256" key="3">
    <source>
        <dbReference type="ARBA" id="ARBA00022514"/>
    </source>
</evidence>
<dbReference type="Gene3D" id="3.30.429.10">
    <property type="entry name" value="Macrophage Migration Inhibitory Factor"/>
    <property type="match status" value="1"/>
</dbReference>